<keyword evidence="1" id="KW-1133">Transmembrane helix</keyword>
<sequence length="226" mass="23392">NQLMKRYTSLALIGVLVVGIAGFISLDAISATSFVTKKAASDIHETGQMIGHVTYELRGADGNIKHYSQSDNVIVDVGTDCAATAIFDTTDASTICGLGTDNGFSFIAIGNSTNPLPLAKVGDTALDNDGQNGEMDRLDGTVTITAADDSNNIDTTVSIVSPAFTFTTLGSTGTVVTQSGLFDSAAPTGAGESNNMFSIRDIPPLNTGLTVTNADTLSITWTITLQ</sequence>
<keyword evidence="1" id="KW-0812">Transmembrane</keyword>
<accession>A0A0F8WQ70</accession>
<comment type="caution">
    <text evidence="2">The sequence shown here is derived from an EMBL/GenBank/DDBJ whole genome shotgun (WGS) entry which is preliminary data.</text>
</comment>
<evidence type="ECO:0000313" key="2">
    <source>
        <dbReference type="EMBL" id="KKK58803.1"/>
    </source>
</evidence>
<dbReference type="EMBL" id="LAZR01063796">
    <property type="protein sequence ID" value="KKK58803.1"/>
    <property type="molecule type" value="Genomic_DNA"/>
</dbReference>
<evidence type="ECO:0000256" key="1">
    <source>
        <dbReference type="SAM" id="Phobius"/>
    </source>
</evidence>
<name>A0A0F8WQ70_9ZZZZ</name>
<keyword evidence="1" id="KW-0472">Membrane</keyword>
<dbReference type="AlphaFoldDB" id="A0A0F8WQ70"/>
<organism evidence="2">
    <name type="scientific">marine sediment metagenome</name>
    <dbReference type="NCBI Taxonomy" id="412755"/>
    <lineage>
        <taxon>unclassified sequences</taxon>
        <taxon>metagenomes</taxon>
        <taxon>ecological metagenomes</taxon>
    </lineage>
</organism>
<protein>
    <submittedName>
        <fullName evidence="2">Uncharacterized protein</fullName>
    </submittedName>
</protein>
<reference evidence="2" key="1">
    <citation type="journal article" date="2015" name="Nature">
        <title>Complex archaea that bridge the gap between prokaryotes and eukaryotes.</title>
        <authorList>
            <person name="Spang A."/>
            <person name="Saw J.H."/>
            <person name="Jorgensen S.L."/>
            <person name="Zaremba-Niedzwiedzka K."/>
            <person name="Martijn J."/>
            <person name="Lind A.E."/>
            <person name="van Eijk R."/>
            <person name="Schleper C."/>
            <person name="Guy L."/>
            <person name="Ettema T.J."/>
        </authorList>
    </citation>
    <scope>NUCLEOTIDE SEQUENCE</scope>
</reference>
<feature type="non-terminal residue" evidence="2">
    <location>
        <position position="1"/>
    </location>
</feature>
<proteinExistence type="predicted"/>
<gene>
    <name evidence="2" type="ORF">LCGC14_3040760</name>
</gene>
<feature type="transmembrane region" description="Helical" evidence="1">
    <location>
        <begin position="7"/>
        <end position="26"/>
    </location>
</feature>